<dbReference type="GO" id="GO:0047980">
    <property type="term" value="F:hippurate hydrolase activity"/>
    <property type="evidence" value="ECO:0007669"/>
    <property type="project" value="UniProtKB-EC"/>
</dbReference>
<keyword evidence="2" id="KW-0464">Manganese</keyword>
<dbReference type="PANTHER" id="PTHR11014">
    <property type="entry name" value="PEPTIDASE M20 FAMILY MEMBER"/>
    <property type="match status" value="1"/>
</dbReference>
<dbReference type="GO" id="GO:0019877">
    <property type="term" value="P:diaminopimelate biosynthetic process"/>
    <property type="evidence" value="ECO:0007669"/>
    <property type="project" value="UniProtKB-ARBA"/>
</dbReference>
<evidence type="ECO:0000256" key="2">
    <source>
        <dbReference type="PIRSR" id="PIRSR005962-1"/>
    </source>
</evidence>
<feature type="binding site" evidence="2">
    <location>
        <position position="104"/>
    </location>
    <ligand>
        <name>Mn(2+)</name>
        <dbReference type="ChEBI" id="CHEBI:29035"/>
        <label>2</label>
    </ligand>
</feature>
<reference evidence="4 5" key="1">
    <citation type="submission" date="2020-07" db="EMBL/GenBank/DDBJ databases">
        <title>Genomic Encyclopedia of Type Strains, Phase IV (KMG-V): Genome sequencing to study the core and pangenomes of soil and plant-associated prokaryotes.</title>
        <authorList>
            <person name="Whitman W."/>
        </authorList>
    </citation>
    <scope>NUCLEOTIDE SEQUENCE [LARGE SCALE GENOMIC DNA]</scope>
    <source>
        <strain evidence="4 5">SAS40</strain>
    </source>
</reference>
<dbReference type="Pfam" id="PF01546">
    <property type="entry name" value="Peptidase_M20"/>
    <property type="match status" value="1"/>
</dbReference>
<feature type="binding site" evidence="2">
    <location>
        <position position="163"/>
    </location>
    <ligand>
        <name>Mn(2+)</name>
        <dbReference type="ChEBI" id="CHEBI:29035"/>
        <label>2</label>
    </ligand>
</feature>
<comment type="cofactor">
    <cofactor evidence="2">
        <name>Mn(2+)</name>
        <dbReference type="ChEBI" id="CHEBI:29035"/>
    </cofactor>
    <text evidence="2">The Mn(2+) ion enhances activity.</text>
</comment>
<keyword evidence="2" id="KW-0479">Metal-binding</keyword>
<feature type="domain" description="Peptidase M20 dimerisation" evidence="3">
    <location>
        <begin position="187"/>
        <end position="278"/>
    </location>
</feature>
<feature type="binding site" evidence="2">
    <location>
        <position position="362"/>
    </location>
    <ligand>
        <name>Mn(2+)</name>
        <dbReference type="ChEBI" id="CHEBI:29035"/>
        <label>2</label>
    </ligand>
</feature>
<dbReference type="InterPro" id="IPR017439">
    <property type="entry name" value="Amidohydrolase"/>
</dbReference>
<protein>
    <submittedName>
        <fullName evidence="4">Hippurate hydrolase</fullName>
        <ecNumber evidence="4">3.5.1.32</ecNumber>
    </submittedName>
</protein>
<dbReference type="InterPro" id="IPR011650">
    <property type="entry name" value="Peptidase_M20_dimer"/>
</dbReference>
<dbReference type="Gene3D" id="3.30.70.360">
    <property type="match status" value="1"/>
</dbReference>
<comment type="caution">
    <text evidence="4">The sequence shown here is derived from an EMBL/GenBank/DDBJ whole genome shotgun (WGS) entry which is preliminary data.</text>
</comment>
<keyword evidence="5" id="KW-1185">Reference proteome</keyword>
<dbReference type="PIRSF" id="PIRSF005962">
    <property type="entry name" value="Pept_M20D_amidohydro"/>
    <property type="match status" value="1"/>
</dbReference>
<keyword evidence="1 4" id="KW-0378">Hydrolase</keyword>
<dbReference type="GO" id="GO:0050118">
    <property type="term" value="F:N-acetyldiaminopimelate deacetylase activity"/>
    <property type="evidence" value="ECO:0007669"/>
    <property type="project" value="UniProtKB-ARBA"/>
</dbReference>
<gene>
    <name evidence="4" type="ORF">FHW18_002479</name>
</gene>
<dbReference type="NCBIfam" id="TIGR01891">
    <property type="entry name" value="amidohydrolases"/>
    <property type="match status" value="1"/>
</dbReference>
<evidence type="ECO:0000313" key="4">
    <source>
        <dbReference type="EMBL" id="NYE83208.1"/>
    </source>
</evidence>
<dbReference type="Gene3D" id="3.40.630.10">
    <property type="entry name" value="Zn peptidases"/>
    <property type="match status" value="1"/>
</dbReference>
<dbReference type="PANTHER" id="PTHR11014:SF63">
    <property type="entry name" value="METALLOPEPTIDASE, PUTATIVE (AFU_ORTHOLOGUE AFUA_6G09600)-RELATED"/>
    <property type="match status" value="1"/>
</dbReference>
<dbReference type="InterPro" id="IPR002933">
    <property type="entry name" value="Peptidase_M20"/>
</dbReference>
<evidence type="ECO:0000256" key="1">
    <source>
        <dbReference type="ARBA" id="ARBA00022801"/>
    </source>
</evidence>
<dbReference type="SUPFAM" id="SSF55031">
    <property type="entry name" value="Bacterial exopeptidase dimerisation domain"/>
    <property type="match status" value="1"/>
</dbReference>
<accession>A0A7Y9IUI7</accession>
<dbReference type="EMBL" id="JACBYR010000001">
    <property type="protein sequence ID" value="NYE83208.1"/>
    <property type="molecule type" value="Genomic_DNA"/>
</dbReference>
<evidence type="ECO:0000259" key="3">
    <source>
        <dbReference type="Pfam" id="PF07687"/>
    </source>
</evidence>
<dbReference type="RefSeq" id="WP_257022052.1">
    <property type="nucleotide sequence ID" value="NZ_JACBYR010000001.1"/>
</dbReference>
<dbReference type="InterPro" id="IPR036264">
    <property type="entry name" value="Bact_exopeptidase_dim_dom"/>
</dbReference>
<dbReference type="Pfam" id="PF07687">
    <property type="entry name" value="M20_dimer"/>
    <property type="match status" value="1"/>
</dbReference>
<dbReference type="CDD" id="cd05666">
    <property type="entry name" value="M20_Acy1-like"/>
    <property type="match status" value="1"/>
</dbReference>
<organism evidence="4 5">
    <name type="scientific">Pigmentiphaga litoralis</name>
    <dbReference type="NCBI Taxonomy" id="516702"/>
    <lineage>
        <taxon>Bacteria</taxon>
        <taxon>Pseudomonadati</taxon>
        <taxon>Pseudomonadota</taxon>
        <taxon>Betaproteobacteria</taxon>
        <taxon>Burkholderiales</taxon>
        <taxon>Alcaligenaceae</taxon>
        <taxon>Pigmentiphaga</taxon>
    </lineage>
</organism>
<feature type="binding site" evidence="2">
    <location>
        <position position="102"/>
    </location>
    <ligand>
        <name>Mn(2+)</name>
        <dbReference type="ChEBI" id="CHEBI:29035"/>
        <label>2</label>
    </ligand>
</feature>
<dbReference type="AlphaFoldDB" id="A0A7Y9IUI7"/>
<sequence length="391" mass="41876">MTAWKERFHPYATQAVAVRQHIHQRPELGFQEHETAALVANKLRDWGYAVTEGVGSTGVVGVLKVGDSNRTLGIRADMDALPIHETTGLPYGSVHEGVMHACGHDGHTAMLLGAAHYLAETRKFSGTLNVIFQPAEEGLAGARRMMDDGLFTRFPCDAVFGMHNIPGLPQGKLVFAPGPLLASNDRLTITVRGKSAHGAEPQNGADALVGAAAIVMALQTVVSRNLDPQSSAVVTVASLHAGKANNVIADEAVMQVTIRTHDRHVRDTVLAAVHRVVRLQAESLGLNAEIVAGANPYPPLINTIAETLFAQKVAVDTFGQDQVSTATRLLMNSEDFAFMLEERPGSYLLIGNGDGPGSCMVHHPGYDFNDANVEVGVAYWSRLAEQFLSVP</sequence>
<dbReference type="Proteomes" id="UP000542125">
    <property type="component" value="Unassembled WGS sequence"/>
</dbReference>
<evidence type="ECO:0000313" key="5">
    <source>
        <dbReference type="Proteomes" id="UP000542125"/>
    </source>
</evidence>
<dbReference type="FunFam" id="3.30.70.360:FF:000001">
    <property type="entry name" value="N-acetyldiaminopimelate deacetylase"/>
    <property type="match status" value="1"/>
</dbReference>
<proteinExistence type="predicted"/>
<dbReference type="EC" id="3.5.1.32" evidence="4"/>
<name>A0A7Y9IUI7_9BURK</name>
<dbReference type="GO" id="GO:0046872">
    <property type="term" value="F:metal ion binding"/>
    <property type="evidence" value="ECO:0007669"/>
    <property type="project" value="UniProtKB-KW"/>
</dbReference>
<feature type="binding site" evidence="2">
    <location>
        <position position="137"/>
    </location>
    <ligand>
        <name>Mn(2+)</name>
        <dbReference type="ChEBI" id="CHEBI:29035"/>
        <label>2</label>
    </ligand>
</feature>
<dbReference type="SUPFAM" id="SSF53187">
    <property type="entry name" value="Zn-dependent exopeptidases"/>
    <property type="match status" value="1"/>
</dbReference>